<feature type="signal peptide" evidence="2">
    <location>
        <begin position="1"/>
        <end position="24"/>
    </location>
</feature>
<feature type="region of interest" description="Disordered" evidence="1">
    <location>
        <begin position="18"/>
        <end position="43"/>
    </location>
</feature>
<feature type="chain" id="PRO_5009643625" description="Peptidase" evidence="2">
    <location>
        <begin position="25"/>
        <end position="301"/>
    </location>
</feature>
<dbReference type="EMBL" id="MLCF01000142">
    <property type="protein sequence ID" value="OIV35609.1"/>
    <property type="molecule type" value="Genomic_DNA"/>
</dbReference>
<comment type="caution">
    <text evidence="3">The sequence shown here is derived from an EMBL/GenBank/DDBJ whole genome shotgun (WGS) entry which is preliminary data.</text>
</comment>
<sequence length="301" mass="31303">MIRAALAAGALLAAAGCGGGPAPAGSSPTPSGGRSASLTASSVGTASAVRHTVHGSRSTVQGDVPAAELRRYADLADEAVPRVTAVWGTHWDRHLTVEVFGSRAEMERRLHVAAGTYRDLAAVTVGEAGAVPGIPAGRIVVNPEAMQGLSRTGRLVVLTHEATHVATRDATSADTPTWLSEGYADFIAYRGSGLTTAQITAELREELRTEPRSRRPAALPADGDFAPAAAGAPTRLAAAYELAWTACRLIARQHGAAALTAFYRRIGAEHMSPDRAMRAGSGISLAQFTREWVDSLADLPP</sequence>
<feature type="compositionally biased region" description="Low complexity" evidence="1">
    <location>
        <begin position="23"/>
        <end position="37"/>
    </location>
</feature>
<keyword evidence="4" id="KW-1185">Reference proteome</keyword>
<dbReference type="STRING" id="1428644.BIV57_20630"/>
<accession>A0A1J7BQ87</accession>
<dbReference type="PROSITE" id="PS51257">
    <property type="entry name" value="PROKAR_LIPOPROTEIN"/>
    <property type="match status" value="1"/>
</dbReference>
<evidence type="ECO:0000256" key="1">
    <source>
        <dbReference type="SAM" id="MobiDB-lite"/>
    </source>
</evidence>
<evidence type="ECO:0000256" key="2">
    <source>
        <dbReference type="SAM" id="SignalP"/>
    </source>
</evidence>
<gene>
    <name evidence="3" type="ORF">BIV57_20630</name>
</gene>
<name>A0A1J7BQ87_9ACTN</name>
<dbReference type="AlphaFoldDB" id="A0A1J7BQ87"/>
<keyword evidence="2" id="KW-0732">Signal</keyword>
<organism evidence="3 4">
    <name type="scientific">Mangrovactinospora gilvigrisea</name>
    <dbReference type="NCBI Taxonomy" id="1428644"/>
    <lineage>
        <taxon>Bacteria</taxon>
        <taxon>Bacillati</taxon>
        <taxon>Actinomycetota</taxon>
        <taxon>Actinomycetes</taxon>
        <taxon>Kitasatosporales</taxon>
        <taxon>Streptomycetaceae</taxon>
        <taxon>Mangrovactinospora</taxon>
    </lineage>
</organism>
<reference evidence="3 4" key="1">
    <citation type="submission" date="2016-10" db="EMBL/GenBank/DDBJ databases">
        <title>Genome sequence of Streptomyces gilvigriseus MUSC 26.</title>
        <authorList>
            <person name="Lee L.-H."/>
            <person name="Ser H.-L."/>
        </authorList>
    </citation>
    <scope>NUCLEOTIDE SEQUENCE [LARGE SCALE GENOMIC DNA]</scope>
    <source>
        <strain evidence="3 4">MUSC 26</strain>
    </source>
</reference>
<protein>
    <recommendedName>
        <fullName evidence="5">Peptidase</fullName>
    </recommendedName>
</protein>
<evidence type="ECO:0000313" key="3">
    <source>
        <dbReference type="EMBL" id="OIV35609.1"/>
    </source>
</evidence>
<evidence type="ECO:0008006" key="5">
    <source>
        <dbReference type="Google" id="ProtNLM"/>
    </source>
</evidence>
<evidence type="ECO:0000313" key="4">
    <source>
        <dbReference type="Proteomes" id="UP000243342"/>
    </source>
</evidence>
<dbReference type="Proteomes" id="UP000243342">
    <property type="component" value="Unassembled WGS sequence"/>
</dbReference>
<proteinExistence type="predicted"/>